<proteinExistence type="predicted"/>
<organism evidence="1 2">
    <name type="scientific">Elysia crispata</name>
    <name type="common">lettuce slug</name>
    <dbReference type="NCBI Taxonomy" id="231223"/>
    <lineage>
        <taxon>Eukaryota</taxon>
        <taxon>Metazoa</taxon>
        <taxon>Spiralia</taxon>
        <taxon>Lophotrochozoa</taxon>
        <taxon>Mollusca</taxon>
        <taxon>Gastropoda</taxon>
        <taxon>Heterobranchia</taxon>
        <taxon>Euthyneura</taxon>
        <taxon>Panpulmonata</taxon>
        <taxon>Sacoglossa</taxon>
        <taxon>Placobranchoidea</taxon>
        <taxon>Plakobranchidae</taxon>
        <taxon>Elysia</taxon>
    </lineage>
</organism>
<protein>
    <submittedName>
        <fullName evidence="1">Uncharacterized protein</fullName>
    </submittedName>
</protein>
<dbReference type="AlphaFoldDB" id="A0AAE1A8K6"/>
<keyword evidence="2" id="KW-1185">Reference proteome</keyword>
<dbReference type="Proteomes" id="UP001283361">
    <property type="component" value="Unassembled WGS sequence"/>
</dbReference>
<reference evidence="1" key="1">
    <citation type="journal article" date="2023" name="G3 (Bethesda)">
        <title>A reference genome for the long-term kleptoplast-retaining sea slug Elysia crispata morphotype clarki.</title>
        <authorList>
            <person name="Eastman K.E."/>
            <person name="Pendleton A.L."/>
            <person name="Shaikh M.A."/>
            <person name="Suttiyut T."/>
            <person name="Ogas R."/>
            <person name="Tomko P."/>
            <person name="Gavelis G."/>
            <person name="Widhalm J.R."/>
            <person name="Wisecaver J.H."/>
        </authorList>
    </citation>
    <scope>NUCLEOTIDE SEQUENCE</scope>
    <source>
        <strain evidence="1">ECLA1</strain>
    </source>
</reference>
<dbReference type="EMBL" id="JAWDGP010002493">
    <property type="protein sequence ID" value="KAK3782616.1"/>
    <property type="molecule type" value="Genomic_DNA"/>
</dbReference>
<evidence type="ECO:0000313" key="1">
    <source>
        <dbReference type="EMBL" id="KAK3782616.1"/>
    </source>
</evidence>
<name>A0AAE1A8K6_9GAST</name>
<sequence>MDENNQILSLLYWYLMDENNQILSLPYWYLMDENNQILSLPYWYLMDENNQMLSLRYLYLMDENNQILSLRYWYLMDENNQILSLPYWYLIMGENNQIFSPERIKPFIKFSAPILRRARDLVRRRFMSGPVSVSRCSGHVTQNSPRPQLYICRRPEMVSQMPPEPGGLRQIPAWLLDRYSSHLTTRGRGGLRYSRSIGQLRAMLSEHLQFILLT</sequence>
<gene>
    <name evidence="1" type="ORF">RRG08_038395</name>
</gene>
<accession>A0AAE1A8K6</accession>
<comment type="caution">
    <text evidence="1">The sequence shown here is derived from an EMBL/GenBank/DDBJ whole genome shotgun (WGS) entry which is preliminary data.</text>
</comment>
<evidence type="ECO:0000313" key="2">
    <source>
        <dbReference type="Proteomes" id="UP001283361"/>
    </source>
</evidence>